<sequence length="114" mass="11840">MVETASAGVLAGCLGNRTDNDQSDSTTKSSPVEAADSPTAALSTMETPGSDDDVATLPSSSSSDSETGEKSQTQRTEDQPVTDELRTELEQVGGNSESPVDGQYIRINGTVELE</sequence>
<evidence type="ECO:0000256" key="1">
    <source>
        <dbReference type="SAM" id="MobiDB-lite"/>
    </source>
</evidence>
<evidence type="ECO:0000313" key="2">
    <source>
        <dbReference type="EMBL" id="MFC7127604.1"/>
    </source>
</evidence>
<name>A0ABD5XCG6_9EURY</name>
<accession>A0ABD5XCG6</accession>
<dbReference type="EMBL" id="JBHSZQ010000051">
    <property type="protein sequence ID" value="MFC7127604.1"/>
    <property type="molecule type" value="Genomic_DNA"/>
</dbReference>
<reference evidence="2 3" key="1">
    <citation type="journal article" date="2014" name="Int. J. Syst. Evol. Microbiol.">
        <title>Complete genome sequence of Corynebacterium casei LMG S-19264T (=DSM 44701T), isolated from a smear-ripened cheese.</title>
        <authorList>
            <consortium name="US DOE Joint Genome Institute (JGI-PGF)"/>
            <person name="Walter F."/>
            <person name="Albersmeier A."/>
            <person name="Kalinowski J."/>
            <person name="Ruckert C."/>
        </authorList>
    </citation>
    <scope>NUCLEOTIDE SEQUENCE [LARGE SCALE GENOMIC DNA]</scope>
    <source>
        <strain evidence="2 3">CGMCC 4.7215</strain>
    </source>
</reference>
<feature type="compositionally biased region" description="Basic and acidic residues" evidence="1">
    <location>
        <begin position="75"/>
        <end position="89"/>
    </location>
</feature>
<comment type="caution">
    <text evidence="2">The sequence shown here is derived from an EMBL/GenBank/DDBJ whole genome shotgun (WGS) entry which is preliminary data.</text>
</comment>
<gene>
    <name evidence="2" type="ORF">ACFQJ7_16545</name>
</gene>
<feature type="region of interest" description="Disordered" evidence="1">
    <location>
        <begin position="1"/>
        <end position="114"/>
    </location>
</feature>
<protein>
    <submittedName>
        <fullName evidence="2">Uncharacterized protein</fullName>
    </submittedName>
</protein>
<dbReference type="Proteomes" id="UP001596414">
    <property type="component" value="Unassembled WGS sequence"/>
</dbReference>
<proteinExistence type="predicted"/>
<evidence type="ECO:0000313" key="3">
    <source>
        <dbReference type="Proteomes" id="UP001596414"/>
    </source>
</evidence>
<dbReference type="AlphaFoldDB" id="A0ABD5XCG6"/>
<organism evidence="2 3">
    <name type="scientific">Halovenus rubra</name>
    <dbReference type="NCBI Taxonomy" id="869890"/>
    <lineage>
        <taxon>Archaea</taxon>
        <taxon>Methanobacteriati</taxon>
        <taxon>Methanobacteriota</taxon>
        <taxon>Stenosarchaea group</taxon>
        <taxon>Halobacteria</taxon>
        <taxon>Halobacteriales</taxon>
        <taxon>Haloarculaceae</taxon>
        <taxon>Halovenus</taxon>
    </lineage>
</organism>
<dbReference type="RefSeq" id="WP_267635669.1">
    <property type="nucleotide sequence ID" value="NZ_JAODIY010000001.1"/>
</dbReference>